<dbReference type="RefSeq" id="WP_075696931.1">
    <property type="nucleotide sequence ID" value="NZ_CP074126.1"/>
</dbReference>
<evidence type="ECO:0008006" key="3">
    <source>
        <dbReference type="Google" id="ProtNLM"/>
    </source>
</evidence>
<reference evidence="1 2" key="1">
    <citation type="journal article" date="2021" name="Angew. Chem. Int. Ed. Engl.">
        <title>A novel family of nonribosomal peptides modulate collective behavior in Pseudovibrio bacteria isolated from marine sponges.</title>
        <authorList>
            <person name="Ioca L.P."/>
            <person name="Dai Y."/>
            <person name="Kunakom S."/>
            <person name="Diaz-Espinosa J."/>
            <person name="Krunic A."/>
            <person name="Crnkovic C.M."/>
            <person name="Orjala J."/>
            <person name="Sanchez L.M."/>
            <person name="Ferreira A.G."/>
            <person name="Berlinck R.G.S."/>
            <person name="Eustaquio A.S."/>
        </authorList>
    </citation>
    <scope>NUCLEOTIDE SEQUENCE [LARGE SCALE GENOMIC DNA]</scope>
    <source>
        <strain evidence="1 2">Ab134</strain>
    </source>
</reference>
<name>A0ABX8AKZ9_9HYPH</name>
<gene>
    <name evidence="1" type="ORF">KGB56_13485</name>
</gene>
<protein>
    <recommendedName>
        <fullName evidence="3">Glycosyl transferase family 8</fullName>
    </recommendedName>
</protein>
<organism evidence="1 2">
    <name type="scientific">Pseudovibrio brasiliensis</name>
    <dbReference type="NCBI Taxonomy" id="1898042"/>
    <lineage>
        <taxon>Bacteria</taxon>
        <taxon>Pseudomonadati</taxon>
        <taxon>Pseudomonadota</taxon>
        <taxon>Alphaproteobacteria</taxon>
        <taxon>Hyphomicrobiales</taxon>
        <taxon>Stappiaceae</taxon>
        <taxon>Pseudovibrio</taxon>
    </lineage>
</organism>
<accession>A0ABX8AKZ9</accession>
<evidence type="ECO:0000313" key="2">
    <source>
        <dbReference type="Proteomes" id="UP000680706"/>
    </source>
</evidence>
<sequence length="270" mass="31589">MKHCVITTFHEAGYQQYGRRCIQSFLEKWPETVSILIYPEKVSVGFSEARVQVLDPLVVLSKLQQFKSSYYDNPFANGTNPIIPKQTENFRWDAYRFSNKVFAVTDAIRRCQGTFDQLIWLDADTVTHTQIPENFLNKMAPKKGQLAAYLNRRGYPECGWVGYNLKHPEILNFADRFEQIYLTGEFLTFKENHDSYIFWEIVQEMEQAHSASFKELGSRWRSGHIFIQSALGKYVDHLKGDRKIEGRSRERDALSLAHKLPRFLQQSFSR</sequence>
<evidence type="ECO:0000313" key="1">
    <source>
        <dbReference type="EMBL" id="QUS54406.1"/>
    </source>
</evidence>
<keyword evidence="2" id="KW-1185">Reference proteome</keyword>
<proteinExistence type="predicted"/>
<dbReference type="EMBL" id="CP074126">
    <property type="protein sequence ID" value="QUS54406.1"/>
    <property type="molecule type" value="Genomic_DNA"/>
</dbReference>
<dbReference type="Proteomes" id="UP000680706">
    <property type="component" value="Chromosome"/>
</dbReference>